<dbReference type="Pfam" id="PF14016">
    <property type="entry name" value="DUF4232"/>
    <property type="match status" value="1"/>
</dbReference>
<organism evidence="2 3">
    <name type="scientific">Streptomyces sp. 900105245</name>
    <dbReference type="NCBI Taxonomy" id="3154379"/>
    <lineage>
        <taxon>Bacteria</taxon>
        <taxon>Bacillati</taxon>
        <taxon>Actinomycetota</taxon>
        <taxon>Actinomycetes</taxon>
        <taxon>Kitasatosporales</taxon>
        <taxon>Streptomycetaceae</taxon>
        <taxon>Streptomyces</taxon>
    </lineage>
</organism>
<dbReference type="PROSITE" id="PS51318">
    <property type="entry name" value="TAT"/>
    <property type="match status" value="1"/>
</dbReference>
<sequence length="197" mass="20300">MTQHQILTPRTTAADRPGRRRSLVHAALAVTTAAGLGITAAGVAGATGTGAAATTPTCSVSGLSASFGQQLAGGMNHQGVVLKLKNVGARTCLLRGYPGLGLENGTHRTLHSTTHWGDTWYAKSPAKSTLSLAPGRSAEAVVAWTHANTGTSDAVHAAYLQVTPPAATSHKTLKFPQWVDHGDLHVTALAYRIPVNG</sequence>
<dbReference type="InterPro" id="IPR025326">
    <property type="entry name" value="DUF4232"/>
</dbReference>
<dbReference type="InterPro" id="IPR006311">
    <property type="entry name" value="TAT_signal"/>
</dbReference>
<dbReference type="RefSeq" id="WP_351944346.1">
    <property type="nucleotide sequence ID" value="NZ_JBEOZW010000007.1"/>
</dbReference>
<gene>
    <name evidence="2" type="ORF">ABT272_07385</name>
</gene>
<protein>
    <submittedName>
        <fullName evidence="2">DUF4232 domain-containing protein</fullName>
    </submittedName>
</protein>
<feature type="domain" description="DUF4232" evidence="1">
    <location>
        <begin position="58"/>
        <end position="189"/>
    </location>
</feature>
<comment type="caution">
    <text evidence="2">The sequence shown here is derived from an EMBL/GenBank/DDBJ whole genome shotgun (WGS) entry which is preliminary data.</text>
</comment>
<dbReference type="EMBL" id="JBEPAZ010000004">
    <property type="protein sequence ID" value="MER6427556.1"/>
    <property type="molecule type" value="Genomic_DNA"/>
</dbReference>
<accession>A0ABV1U1F1</accession>
<dbReference type="Proteomes" id="UP001470023">
    <property type="component" value="Unassembled WGS sequence"/>
</dbReference>
<keyword evidence="3" id="KW-1185">Reference proteome</keyword>
<evidence type="ECO:0000259" key="1">
    <source>
        <dbReference type="Pfam" id="PF14016"/>
    </source>
</evidence>
<evidence type="ECO:0000313" key="3">
    <source>
        <dbReference type="Proteomes" id="UP001470023"/>
    </source>
</evidence>
<reference evidence="2 3" key="1">
    <citation type="submission" date="2024-06" db="EMBL/GenBank/DDBJ databases">
        <title>The Natural Products Discovery Center: Release of the First 8490 Sequenced Strains for Exploring Actinobacteria Biosynthetic Diversity.</title>
        <authorList>
            <person name="Kalkreuter E."/>
            <person name="Kautsar S.A."/>
            <person name="Yang D."/>
            <person name="Bader C.D."/>
            <person name="Teijaro C.N."/>
            <person name="Fluegel L."/>
            <person name="Davis C.M."/>
            <person name="Simpson J.R."/>
            <person name="Lauterbach L."/>
            <person name="Steele A.D."/>
            <person name="Gui C."/>
            <person name="Meng S."/>
            <person name="Li G."/>
            <person name="Viehrig K."/>
            <person name="Ye F."/>
            <person name="Su P."/>
            <person name="Kiefer A.F."/>
            <person name="Nichols A."/>
            <person name="Cepeda A.J."/>
            <person name="Yan W."/>
            <person name="Fan B."/>
            <person name="Jiang Y."/>
            <person name="Adhikari A."/>
            <person name="Zheng C.-J."/>
            <person name="Schuster L."/>
            <person name="Cowan T.M."/>
            <person name="Smanski M.J."/>
            <person name="Chevrette M.G."/>
            <person name="De Carvalho L.P.S."/>
            <person name="Shen B."/>
        </authorList>
    </citation>
    <scope>NUCLEOTIDE SEQUENCE [LARGE SCALE GENOMIC DNA]</scope>
    <source>
        <strain evidence="2 3">NPDC001166</strain>
    </source>
</reference>
<evidence type="ECO:0000313" key="2">
    <source>
        <dbReference type="EMBL" id="MER6427556.1"/>
    </source>
</evidence>
<proteinExistence type="predicted"/>
<name>A0ABV1U1F1_9ACTN</name>